<evidence type="ECO:0000256" key="8">
    <source>
        <dbReference type="RuleBase" id="RU363032"/>
    </source>
</evidence>
<comment type="subcellular location">
    <subcellularLocation>
        <location evidence="1 8">Cell membrane</location>
        <topology evidence="1 8">Multi-pass membrane protein</topology>
    </subcellularLocation>
</comment>
<evidence type="ECO:0000256" key="6">
    <source>
        <dbReference type="ARBA" id="ARBA00022989"/>
    </source>
</evidence>
<proteinExistence type="inferred from homology"/>
<keyword evidence="11" id="KW-1185">Reference proteome</keyword>
<dbReference type="GO" id="GO:0005886">
    <property type="term" value="C:plasma membrane"/>
    <property type="evidence" value="ECO:0007669"/>
    <property type="project" value="UniProtKB-SubCell"/>
</dbReference>
<evidence type="ECO:0000256" key="1">
    <source>
        <dbReference type="ARBA" id="ARBA00004651"/>
    </source>
</evidence>
<feature type="transmembrane region" description="Helical" evidence="8">
    <location>
        <begin position="209"/>
        <end position="234"/>
    </location>
</feature>
<dbReference type="Pfam" id="PF00528">
    <property type="entry name" value="BPD_transp_1"/>
    <property type="match status" value="1"/>
</dbReference>
<evidence type="ECO:0000256" key="5">
    <source>
        <dbReference type="ARBA" id="ARBA00022692"/>
    </source>
</evidence>
<reference evidence="10 11" key="1">
    <citation type="submission" date="2018-08" db="EMBL/GenBank/DDBJ databases">
        <title>Hydrogenophaga sp. LA-38 isolated from sludge.</title>
        <authorList>
            <person name="Im W.-T."/>
        </authorList>
    </citation>
    <scope>NUCLEOTIDE SEQUENCE [LARGE SCALE GENOMIC DNA]</scope>
    <source>
        <strain evidence="10 11">LA-38</strain>
    </source>
</reference>
<dbReference type="AlphaFoldDB" id="A0A372EDR6"/>
<evidence type="ECO:0000313" key="10">
    <source>
        <dbReference type="EMBL" id="RFP75568.1"/>
    </source>
</evidence>
<sequence>MSPHLTPPPRRALALTGPGLAFPASLVVLLVVLAPMLLLLLGSLRADATPGTDAASGYTLANYALFFTDAYYHRVLFDTLWVSAVCTLAALLLGFPVAYFLARTQSPRKSLFIVLLVFPLMVGGVVRAAGWMVILGNAGIVNAVLTGLGLSEAPVKLLYTPLAVILGTTGVVLPYLILALQSVLEGIDFSVEEAAQNLGANFFTTFWRVLLPIAAPGVAAGTVLVFILCMNAYATPVLLGGTGLTMMAPALYDQITKAANWGFGSALAWVLVTVTLAMAVLSNGFIHRRYRRTMGG</sequence>
<evidence type="ECO:0000313" key="11">
    <source>
        <dbReference type="Proteomes" id="UP000261931"/>
    </source>
</evidence>
<comment type="caution">
    <text evidence="10">The sequence shown here is derived from an EMBL/GenBank/DDBJ whole genome shotgun (WGS) entry which is preliminary data.</text>
</comment>
<keyword evidence="3 8" id="KW-0813">Transport</keyword>
<keyword evidence="5 8" id="KW-0812">Transmembrane</keyword>
<feature type="domain" description="ABC transmembrane type-1" evidence="9">
    <location>
        <begin position="76"/>
        <end position="282"/>
    </location>
</feature>
<evidence type="ECO:0000256" key="7">
    <source>
        <dbReference type="ARBA" id="ARBA00023136"/>
    </source>
</evidence>
<evidence type="ECO:0000256" key="3">
    <source>
        <dbReference type="ARBA" id="ARBA00022448"/>
    </source>
</evidence>
<dbReference type="PANTHER" id="PTHR42929:SF1">
    <property type="entry name" value="INNER MEMBRANE ABC TRANSPORTER PERMEASE PROTEIN YDCU-RELATED"/>
    <property type="match status" value="1"/>
</dbReference>
<protein>
    <submittedName>
        <fullName evidence="10">ABC transporter permease</fullName>
    </submittedName>
</protein>
<evidence type="ECO:0000259" key="9">
    <source>
        <dbReference type="PROSITE" id="PS50928"/>
    </source>
</evidence>
<keyword evidence="4" id="KW-1003">Cell membrane</keyword>
<dbReference type="Gene3D" id="1.10.3720.10">
    <property type="entry name" value="MetI-like"/>
    <property type="match status" value="1"/>
</dbReference>
<dbReference type="InterPro" id="IPR035906">
    <property type="entry name" value="MetI-like_sf"/>
</dbReference>
<dbReference type="Proteomes" id="UP000261931">
    <property type="component" value="Unassembled WGS sequence"/>
</dbReference>
<feature type="transmembrane region" description="Helical" evidence="8">
    <location>
        <begin position="54"/>
        <end position="73"/>
    </location>
</feature>
<comment type="similarity">
    <text evidence="2">Belongs to the binding-protein-dependent transport system permease family. CysTW subfamily.</text>
</comment>
<organism evidence="10 11">
    <name type="scientific">Hydrogenophaga borbori</name>
    <dbReference type="NCBI Taxonomy" id="2294117"/>
    <lineage>
        <taxon>Bacteria</taxon>
        <taxon>Pseudomonadati</taxon>
        <taxon>Pseudomonadota</taxon>
        <taxon>Betaproteobacteria</taxon>
        <taxon>Burkholderiales</taxon>
        <taxon>Comamonadaceae</taxon>
        <taxon>Hydrogenophaga</taxon>
    </lineage>
</organism>
<feature type="transmembrane region" description="Helical" evidence="8">
    <location>
        <begin position="113"/>
        <end position="138"/>
    </location>
</feature>
<dbReference type="PANTHER" id="PTHR42929">
    <property type="entry name" value="INNER MEMBRANE ABC TRANSPORTER PERMEASE PROTEIN YDCU-RELATED-RELATED"/>
    <property type="match status" value="1"/>
</dbReference>
<dbReference type="GO" id="GO:0055085">
    <property type="term" value="P:transmembrane transport"/>
    <property type="evidence" value="ECO:0007669"/>
    <property type="project" value="InterPro"/>
</dbReference>
<accession>A0A372EDR6</accession>
<name>A0A372EDR6_9BURK</name>
<dbReference type="InterPro" id="IPR000515">
    <property type="entry name" value="MetI-like"/>
</dbReference>
<gene>
    <name evidence="10" type="ORF">DY262_21010</name>
</gene>
<feature type="transmembrane region" description="Helical" evidence="8">
    <location>
        <begin position="79"/>
        <end position="101"/>
    </location>
</feature>
<keyword evidence="7 8" id="KW-0472">Membrane</keyword>
<evidence type="ECO:0000256" key="2">
    <source>
        <dbReference type="ARBA" id="ARBA00007069"/>
    </source>
</evidence>
<evidence type="ECO:0000256" key="4">
    <source>
        <dbReference type="ARBA" id="ARBA00022475"/>
    </source>
</evidence>
<keyword evidence="6 8" id="KW-1133">Transmembrane helix</keyword>
<dbReference type="RefSeq" id="WP_116961005.1">
    <property type="nucleotide sequence ID" value="NZ_QVLS01000019.1"/>
</dbReference>
<feature type="transmembrane region" description="Helical" evidence="8">
    <location>
        <begin position="20"/>
        <end position="42"/>
    </location>
</feature>
<dbReference type="EMBL" id="QVLS01000019">
    <property type="protein sequence ID" value="RFP75568.1"/>
    <property type="molecule type" value="Genomic_DNA"/>
</dbReference>
<dbReference type="PROSITE" id="PS50928">
    <property type="entry name" value="ABC_TM1"/>
    <property type="match status" value="1"/>
</dbReference>
<feature type="transmembrane region" description="Helical" evidence="8">
    <location>
        <begin position="266"/>
        <end position="286"/>
    </location>
</feature>
<dbReference type="CDD" id="cd06261">
    <property type="entry name" value="TM_PBP2"/>
    <property type="match status" value="1"/>
</dbReference>
<dbReference type="SUPFAM" id="SSF161098">
    <property type="entry name" value="MetI-like"/>
    <property type="match status" value="1"/>
</dbReference>
<feature type="transmembrane region" description="Helical" evidence="8">
    <location>
        <begin position="158"/>
        <end position="180"/>
    </location>
</feature>